<evidence type="ECO:0000313" key="1">
    <source>
        <dbReference type="EMBL" id="GFU22199.1"/>
    </source>
</evidence>
<reference evidence="1" key="1">
    <citation type="submission" date="2020-08" db="EMBL/GenBank/DDBJ databases">
        <title>Multicomponent nature underlies the extraordinary mechanical properties of spider dragline silk.</title>
        <authorList>
            <person name="Kono N."/>
            <person name="Nakamura H."/>
            <person name="Mori M."/>
            <person name="Yoshida Y."/>
            <person name="Ohtoshi R."/>
            <person name="Malay A.D."/>
            <person name="Moran D.A.P."/>
            <person name="Tomita M."/>
            <person name="Numata K."/>
            <person name="Arakawa K."/>
        </authorList>
    </citation>
    <scope>NUCLEOTIDE SEQUENCE</scope>
</reference>
<dbReference type="Proteomes" id="UP000887013">
    <property type="component" value="Unassembled WGS sequence"/>
</dbReference>
<keyword evidence="2" id="KW-1185">Reference proteome</keyword>
<gene>
    <name evidence="1" type="ORF">NPIL_281411</name>
</gene>
<dbReference type="OrthoDB" id="6434339at2759"/>
<accession>A0A8X6UDZ8</accession>
<organism evidence="1 2">
    <name type="scientific">Nephila pilipes</name>
    <name type="common">Giant wood spider</name>
    <name type="synonym">Nephila maculata</name>
    <dbReference type="NCBI Taxonomy" id="299642"/>
    <lineage>
        <taxon>Eukaryota</taxon>
        <taxon>Metazoa</taxon>
        <taxon>Ecdysozoa</taxon>
        <taxon>Arthropoda</taxon>
        <taxon>Chelicerata</taxon>
        <taxon>Arachnida</taxon>
        <taxon>Araneae</taxon>
        <taxon>Araneomorphae</taxon>
        <taxon>Entelegynae</taxon>
        <taxon>Araneoidea</taxon>
        <taxon>Nephilidae</taxon>
        <taxon>Nephila</taxon>
    </lineage>
</organism>
<name>A0A8X6UDZ8_NEPPI</name>
<protein>
    <submittedName>
        <fullName evidence="1">Uncharacterized protein</fullName>
    </submittedName>
</protein>
<proteinExistence type="predicted"/>
<sequence>MAQKLYESLLEFTVIIEKVKNIVKLFKQSVAGSEELWNTTERKLIPLKNMMKVEFHFNVLERFLELREVVIGIVNFKKSAPPMPFVGGIEFLQEFCTLFKSNEFTTIEATGERLVTSSTVIPIVKTMGSKINSVTCC</sequence>
<dbReference type="EMBL" id="BMAW01127683">
    <property type="protein sequence ID" value="GFU22199.1"/>
    <property type="molecule type" value="Genomic_DNA"/>
</dbReference>
<evidence type="ECO:0000313" key="2">
    <source>
        <dbReference type="Proteomes" id="UP000887013"/>
    </source>
</evidence>
<comment type="caution">
    <text evidence="1">The sequence shown here is derived from an EMBL/GenBank/DDBJ whole genome shotgun (WGS) entry which is preliminary data.</text>
</comment>
<dbReference type="AlphaFoldDB" id="A0A8X6UDZ8"/>